<evidence type="ECO:0000313" key="1">
    <source>
        <dbReference type="EMBL" id="BDC99342.1"/>
    </source>
</evidence>
<reference evidence="1 2" key="1">
    <citation type="submission" date="2021-12" db="EMBL/GenBank/DDBJ databases">
        <title>Genome sequencing of bacteria with rrn-lacking chromosome and rrn-plasmid.</title>
        <authorList>
            <person name="Anda M."/>
            <person name="Iwasaki W."/>
        </authorList>
    </citation>
    <scope>NUCLEOTIDE SEQUENCE [LARGE SCALE GENOMIC DNA]</scope>
    <source>
        <strain evidence="1 2">NBRC 101262</strain>
    </source>
</reference>
<protein>
    <submittedName>
        <fullName evidence="1">Uncharacterized protein</fullName>
    </submittedName>
</protein>
<keyword evidence="2" id="KW-1185">Reference proteome</keyword>
<name>A0ABM7VEF8_9BACT</name>
<sequence>MGLFISELPYLGDFDQIKADVMFLVILQLLMNYELSSPP</sequence>
<evidence type="ECO:0000313" key="2">
    <source>
        <dbReference type="Proteomes" id="UP001354989"/>
    </source>
</evidence>
<dbReference type="EMBL" id="AP025292">
    <property type="protein sequence ID" value="BDC99342.1"/>
    <property type="molecule type" value="Genomic_DNA"/>
</dbReference>
<dbReference type="Proteomes" id="UP001354989">
    <property type="component" value="Chromosome"/>
</dbReference>
<accession>A0ABM7VEF8</accession>
<proteinExistence type="predicted"/>
<organism evidence="1 2">
    <name type="scientific">Persicobacter psychrovividus</name>
    <dbReference type="NCBI Taxonomy" id="387638"/>
    <lineage>
        <taxon>Bacteria</taxon>
        <taxon>Pseudomonadati</taxon>
        <taxon>Bacteroidota</taxon>
        <taxon>Cytophagia</taxon>
        <taxon>Cytophagales</taxon>
        <taxon>Persicobacteraceae</taxon>
        <taxon>Persicobacter</taxon>
    </lineage>
</organism>
<gene>
    <name evidence="1" type="ORF">PEPS_16230</name>
</gene>